<organism evidence="4 5">
    <name type="scientific">Bacillus cereus</name>
    <dbReference type="NCBI Taxonomy" id="1396"/>
    <lineage>
        <taxon>Bacteria</taxon>
        <taxon>Bacillati</taxon>
        <taxon>Bacillota</taxon>
        <taxon>Bacilli</taxon>
        <taxon>Bacillales</taxon>
        <taxon>Bacillaceae</taxon>
        <taxon>Bacillus</taxon>
        <taxon>Bacillus cereus group</taxon>
    </lineage>
</organism>
<evidence type="ECO:0000256" key="2">
    <source>
        <dbReference type="ARBA" id="ARBA00022801"/>
    </source>
</evidence>
<dbReference type="InterPro" id="IPR000086">
    <property type="entry name" value="NUDIX_hydrolase_dom"/>
</dbReference>
<sequence length="137" mass="15854">MNPRVGVGAFIIDENEKLLLILRNTNPERMHWSIPGGKVEWMETVEDTVVREIKEETNLDIKLESLLCVTDHIIKEQEVHWVCPTYIATVNDGVVKRMEPDKILEIGWFSLNDLPKPLTLTTIKALEAYRKENVRKC</sequence>
<reference evidence="4 5" key="1">
    <citation type="submission" date="2015-09" db="EMBL/GenBank/DDBJ databases">
        <title>Bacillus cereus food isolates.</title>
        <authorList>
            <person name="Boekhorst J."/>
        </authorList>
    </citation>
    <scope>NUCLEOTIDE SEQUENCE [LARGE SCALE GENOMIC DNA]</scope>
    <source>
        <strain evidence="4 5">B4088</strain>
    </source>
</reference>
<accession>A0A151UYZ8</accession>
<gene>
    <name evidence="4" type="ORF">B4088_5621</name>
</gene>
<dbReference type="Gene3D" id="3.90.79.10">
    <property type="entry name" value="Nucleoside Triphosphate Pyrophosphohydrolase"/>
    <property type="match status" value="1"/>
</dbReference>
<dbReference type="PANTHER" id="PTHR43046">
    <property type="entry name" value="GDP-MANNOSE MANNOSYL HYDROLASE"/>
    <property type="match status" value="1"/>
</dbReference>
<dbReference type="CDD" id="cd04679">
    <property type="entry name" value="NUDIX_MutT_Nudt1"/>
    <property type="match status" value="1"/>
</dbReference>
<dbReference type="EMBL" id="LJKE01000106">
    <property type="protein sequence ID" value="KZD54830.1"/>
    <property type="molecule type" value="Genomic_DNA"/>
</dbReference>
<dbReference type="InterPro" id="IPR020476">
    <property type="entry name" value="Nudix_hydrolase"/>
</dbReference>
<dbReference type="SUPFAM" id="SSF55811">
    <property type="entry name" value="Nudix"/>
    <property type="match status" value="1"/>
</dbReference>
<dbReference type="InterPro" id="IPR015797">
    <property type="entry name" value="NUDIX_hydrolase-like_dom_sf"/>
</dbReference>
<dbReference type="InterPro" id="IPR020084">
    <property type="entry name" value="NUDIX_hydrolase_CS"/>
</dbReference>
<keyword evidence="2 3" id="KW-0378">Hydrolase</keyword>
<dbReference type="PROSITE" id="PS00893">
    <property type="entry name" value="NUDIX_BOX"/>
    <property type="match status" value="1"/>
</dbReference>
<name>A0A151UYZ8_BACCE</name>
<dbReference type="PROSITE" id="PS51462">
    <property type="entry name" value="NUDIX"/>
    <property type="match status" value="1"/>
</dbReference>
<comment type="cofactor">
    <cofactor evidence="1">
        <name>Mg(2+)</name>
        <dbReference type="ChEBI" id="CHEBI:18420"/>
    </cofactor>
</comment>
<proteinExistence type="inferred from homology"/>
<dbReference type="RefSeq" id="WP_001069631.1">
    <property type="nucleotide sequence ID" value="NZ_CAXORJ010000045.1"/>
</dbReference>
<protein>
    <submittedName>
        <fullName evidence="4">MutT/Nudix family protein</fullName>
    </submittedName>
</protein>
<dbReference type="PRINTS" id="PR00502">
    <property type="entry name" value="NUDIXFAMILY"/>
</dbReference>
<comment type="similarity">
    <text evidence="3">Belongs to the Nudix hydrolase family.</text>
</comment>
<dbReference type="Proteomes" id="UP000076482">
    <property type="component" value="Unassembled WGS sequence"/>
</dbReference>
<dbReference type="Pfam" id="PF00293">
    <property type="entry name" value="NUDIX"/>
    <property type="match status" value="1"/>
</dbReference>
<evidence type="ECO:0000313" key="5">
    <source>
        <dbReference type="Proteomes" id="UP000076482"/>
    </source>
</evidence>
<dbReference type="GO" id="GO:0016787">
    <property type="term" value="F:hydrolase activity"/>
    <property type="evidence" value="ECO:0007669"/>
    <property type="project" value="UniProtKB-KW"/>
</dbReference>
<dbReference type="PANTHER" id="PTHR43046:SF14">
    <property type="entry name" value="MUTT_NUDIX FAMILY PROTEIN"/>
    <property type="match status" value="1"/>
</dbReference>
<evidence type="ECO:0000313" key="4">
    <source>
        <dbReference type="EMBL" id="KZD54830.1"/>
    </source>
</evidence>
<evidence type="ECO:0000256" key="1">
    <source>
        <dbReference type="ARBA" id="ARBA00001946"/>
    </source>
</evidence>
<dbReference type="PATRIC" id="fig|1396.532.peg.5386"/>
<evidence type="ECO:0000256" key="3">
    <source>
        <dbReference type="RuleBase" id="RU003476"/>
    </source>
</evidence>
<comment type="caution">
    <text evidence="4">The sequence shown here is derived from an EMBL/GenBank/DDBJ whole genome shotgun (WGS) entry which is preliminary data.</text>
</comment>
<dbReference type="AlphaFoldDB" id="A0A151UYZ8"/>